<feature type="transmembrane region" description="Helical" evidence="1">
    <location>
        <begin position="62"/>
        <end position="82"/>
    </location>
</feature>
<organism evidence="2 3">
    <name type="scientific">Tsukamurella columbiensis</name>
    <dbReference type="NCBI Taxonomy" id="128509"/>
    <lineage>
        <taxon>Bacteria</taxon>
        <taxon>Bacillati</taxon>
        <taxon>Actinomycetota</taxon>
        <taxon>Actinomycetes</taxon>
        <taxon>Mycobacteriales</taxon>
        <taxon>Tsukamurellaceae</taxon>
        <taxon>Tsukamurella</taxon>
    </lineage>
</organism>
<protein>
    <submittedName>
        <fullName evidence="2">Uncharacterized protein</fullName>
    </submittedName>
</protein>
<sequence length="331" mass="34360">MVDNHSQYGGAQNPVAYTRALDEGASQYPSDLYPDVPTVHVPHDPPRPYVDERPVPLNVGRFAVGVAGTAVVGVGLALLLTFLLNELYQSVGAPWATHPRDYVAVLIGVLALTVVSAATFLLLVWQVDTPTLIYAWLAGLVSAAGLLVPWLTGGPSWSGFLVGLAYAVVAMTVTSLIKALGAKGLQLAAQHIDSSPVPLNVGRFAAGMGATALVGAGVAVLLSFLLNQLYTSVGAPWALAPREYTSGIVLAVALTVASATTFLLLVWLVDTPTLIYAWLAGLVSAAGLLVPWLTGGPSWSGFLVGLAYAIVALTVTGLTKALGNQALRNQS</sequence>
<feature type="non-terminal residue" evidence="2">
    <location>
        <position position="331"/>
    </location>
</feature>
<keyword evidence="3" id="KW-1185">Reference proteome</keyword>
<gene>
    <name evidence="2" type="ORF">HHU10_20385</name>
</gene>
<feature type="transmembrane region" description="Helical" evidence="1">
    <location>
        <begin position="246"/>
        <end position="268"/>
    </location>
</feature>
<reference evidence="2 3" key="1">
    <citation type="submission" date="2020-04" db="EMBL/GenBank/DDBJ databases">
        <title>MicrobeNet Type strains.</title>
        <authorList>
            <person name="Nicholson A.C."/>
        </authorList>
    </citation>
    <scope>NUCLEOTIDE SEQUENCE [LARGE SCALE GENOMIC DNA]</scope>
    <source>
        <strain evidence="2 3">ATCC BAA-330</strain>
    </source>
</reference>
<evidence type="ECO:0000256" key="1">
    <source>
        <dbReference type="SAM" id="Phobius"/>
    </source>
</evidence>
<feature type="transmembrane region" description="Helical" evidence="1">
    <location>
        <begin position="132"/>
        <end position="151"/>
    </location>
</feature>
<proteinExistence type="predicted"/>
<name>A0ABX1LL49_9ACTN</name>
<keyword evidence="1" id="KW-0472">Membrane</keyword>
<comment type="caution">
    <text evidence="2">The sequence shown here is derived from an EMBL/GenBank/DDBJ whole genome shotgun (WGS) entry which is preliminary data.</text>
</comment>
<keyword evidence="1" id="KW-0812">Transmembrane</keyword>
<feature type="transmembrane region" description="Helical" evidence="1">
    <location>
        <begin position="275"/>
        <end position="293"/>
    </location>
</feature>
<dbReference type="Proteomes" id="UP000556611">
    <property type="component" value="Unassembled WGS sequence"/>
</dbReference>
<feature type="transmembrane region" description="Helical" evidence="1">
    <location>
        <begin position="201"/>
        <end position="226"/>
    </location>
</feature>
<feature type="transmembrane region" description="Helical" evidence="1">
    <location>
        <begin position="102"/>
        <end position="125"/>
    </location>
</feature>
<feature type="transmembrane region" description="Helical" evidence="1">
    <location>
        <begin position="299"/>
        <end position="318"/>
    </location>
</feature>
<keyword evidence="1" id="KW-1133">Transmembrane helix</keyword>
<accession>A0ABX1LL49</accession>
<dbReference type="EMBL" id="JABARZ010000025">
    <property type="protein sequence ID" value="NMD57980.1"/>
    <property type="molecule type" value="Genomic_DNA"/>
</dbReference>
<feature type="transmembrane region" description="Helical" evidence="1">
    <location>
        <begin position="157"/>
        <end position="180"/>
    </location>
</feature>
<evidence type="ECO:0000313" key="3">
    <source>
        <dbReference type="Proteomes" id="UP000556611"/>
    </source>
</evidence>
<evidence type="ECO:0000313" key="2">
    <source>
        <dbReference type="EMBL" id="NMD57980.1"/>
    </source>
</evidence>